<organism evidence="1">
    <name type="scientific">Salvia splendens</name>
    <name type="common">Scarlet sage</name>
    <dbReference type="NCBI Taxonomy" id="180675"/>
    <lineage>
        <taxon>Eukaryota</taxon>
        <taxon>Viridiplantae</taxon>
        <taxon>Streptophyta</taxon>
        <taxon>Embryophyta</taxon>
        <taxon>Tracheophyta</taxon>
        <taxon>Spermatophyta</taxon>
        <taxon>Magnoliopsida</taxon>
        <taxon>eudicotyledons</taxon>
        <taxon>Gunneridae</taxon>
        <taxon>Pentapetalae</taxon>
        <taxon>asterids</taxon>
        <taxon>lamiids</taxon>
        <taxon>Lamiales</taxon>
        <taxon>Lamiaceae</taxon>
        <taxon>Nepetoideae</taxon>
        <taxon>Mentheae</taxon>
        <taxon>Salviinae</taxon>
        <taxon>Salvia</taxon>
        <taxon>Salvia subgen. Calosphace</taxon>
        <taxon>core Calosphace</taxon>
    </lineage>
</organism>
<evidence type="ECO:0000313" key="2">
    <source>
        <dbReference type="Proteomes" id="UP000298416"/>
    </source>
</evidence>
<dbReference type="Gene3D" id="3.30.200.20">
    <property type="entry name" value="Phosphorylase Kinase, domain 1"/>
    <property type="match status" value="1"/>
</dbReference>
<comment type="caution">
    <text evidence="1">The sequence shown here is derived from an EMBL/GenBank/DDBJ whole genome shotgun (WGS) entry which is preliminary data.</text>
</comment>
<proteinExistence type="predicted"/>
<keyword evidence="2" id="KW-1185">Reference proteome</keyword>
<dbReference type="EMBL" id="PNBA02000020">
    <property type="protein sequence ID" value="KAG6389042.1"/>
    <property type="molecule type" value="Genomic_DNA"/>
</dbReference>
<name>A0A8X8Z2W1_SALSN</name>
<dbReference type="AlphaFoldDB" id="A0A8X8Z2W1"/>
<sequence>MAVKKWQGFFPACFKAEKKKQPSTSNQRIWLLDLSSSTISEELSVSLAASNLHAFTLQELKLITHNFASTNFLGQGGFGPSTRASFMKAFAPV</sequence>
<reference evidence="1" key="1">
    <citation type="submission" date="2018-01" db="EMBL/GenBank/DDBJ databases">
        <authorList>
            <person name="Mao J.F."/>
        </authorList>
    </citation>
    <scope>NUCLEOTIDE SEQUENCE</scope>
    <source>
        <strain evidence="1">Huo1</strain>
        <tissue evidence="1">Leaf</tissue>
    </source>
</reference>
<accession>A0A8X8Z2W1</accession>
<evidence type="ECO:0000313" key="1">
    <source>
        <dbReference type="EMBL" id="KAG6389042.1"/>
    </source>
</evidence>
<gene>
    <name evidence="1" type="ORF">SASPL_150501</name>
</gene>
<reference evidence="1" key="2">
    <citation type="submission" date="2020-08" db="EMBL/GenBank/DDBJ databases">
        <title>Plant Genome Project.</title>
        <authorList>
            <person name="Zhang R.-G."/>
        </authorList>
    </citation>
    <scope>NUCLEOTIDE SEQUENCE</scope>
    <source>
        <strain evidence="1">Huo1</strain>
        <tissue evidence="1">Leaf</tissue>
    </source>
</reference>
<dbReference type="Proteomes" id="UP000298416">
    <property type="component" value="Unassembled WGS sequence"/>
</dbReference>
<protein>
    <submittedName>
        <fullName evidence="1">Uncharacterized protein</fullName>
    </submittedName>
</protein>